<name>A0A839F1J7_9GAMM</name>
<organism evidence="1 2">
    <name type="scientific">Dokdonella fugitiva</name>
    <dbReference type="NCBI Taxonomy" id="328517"/>
    <lineage>
        <taxon>Bacteria</taxon>
        <taxon>Pseudomonadati</taxon>
        <taxon>Pseudomonadota</taxon>
        <taxon>Gammaproteobacteria</taxon>
        <taxon>Lysobacterales</taxon>
        <taxon>Rhodanobacteraceae</taxon>
        <taxon>Dokdonella</taxon>
    </lineage>
</organism>
<reference evidence="1 2" key="1">
    <citation type="submission" date="2020-07" db="EMBL/GenBank/DDBJ databases">
        <title>Genomic Encyclopedia of Type Strains, Phase IV (KMG-V): Genome sequencing to study the core and pangenomes of soil and plant-associated prokaryotes.</title>
        <authorList>
            <person name="Whitman W."/>
        </authorList>
    </citation>
    <scope>NUCLEOTIDE SEQUENCE [LARGE SCALE GENOMIC DNA]</scope>
    <source>
        <strain evidence="1 2">RH2WT43</strain>
    </source>
</reference>
<proteinExistence type="predicted"/>
<dbReference type="Proteomes" id="UP000550401">
    <property type="component" value="Unassembled WGS sequence"/>
</dbReference>
<evidence type="ECO:0000313" key="1">
    <source>
        <dbReference type="EMBL" id="MBA8887378.1"/>
    </source>
</evidence>
<keyword evidence="2" id="KW-1185">Reference proteome</keyword>
<protein>
    <submittedName>
        <fullName evidence="1">Uncharacterized protein</fullName>
    </submittedName>
</protein>
<gene>
    <name evidence="1" type="ORF">FHW12_001592</name>
</gene>
<dbReference type="EMBL" id="JACGXL010000002">
    <property type="protein sequence ID" value="MBA8887378.1"/>
    <property type="molecule type" value="Genomic_DNA"/>
</dbReference>
<evidence type="ECO:0000313" key="2">
    <source>
        <dbReference type="Proteomes" id="UP000550401"/>
    </source>
</evidence>
<accession>A0A839F1J7</accession>
<dbReference type="RefSeq" id="WP_182530455.1">
    <property type="nucleotide sequence ID" value="NZ_JACGXL010000002.1"/>
</dbReference>
<sequence>MTSESPESKAVLTFEAAKGKALPDLPGQVQLASETEEQKSVIFVFAAAK</sequence>
<comment type="caution">
    <text evidence="1">The sequence shown here is derived from an EMBL/GenBank/DDBJ whole genome shotgun (WGS) entry which is preliminary data.</text>
</comment>
<dbReference type="AlphaFoldDB" id="A0A839F1J7"/>